<dbReference type="AlphaFoldDB" id="A0A1F6EKI4"/>
<dbReference type="Proteomes" id="UP000178427">
    <property type="component" value="Unassembled WGS sequence"/>
</dbReference>
<comment type="caution">
    <text evidence="1">The sequence shown here is derived from an EMBL/GenBank/DDBJ whole genome shotgun (WGS) entry which is preliminary data.</text>
</comment>
<dbReference type="EMBL" id="MFMA01000005">
    <property type="protein sequence ID" value="OGG74138.1"/>
    <property type="molecule type" value="Genomic_DNA"/>
</dbReference>
<gene>
    <name evidence="1" type="ORF">A3A40_03165</name>
</gene>
<protein>
    <recommendedName>
        <fullName evidence="3">DNA polymerase III delta N-terminal domain-containing protein</fullName>
    </recommendedName>
</protein>
<name>A0A1F6EKI4_9BACT</name>
<proteinExistence type="predicted"/>
<sequence length="212" mass="23705">MIYLYTGTDREKALAAMNKAITRESKKAEVTRVSDASTAADVEGALRGSGMFGERRVIVLDGVFGNEEMRDVVLGAFPHMKDSDELYFILEGKLDAATRKTIEKHSVTFERFDTKKEKASGEIFSLAHALKGGDKKRLWVEYQRALAREDAPEAIHGVLFWGAKDTFLKSSGVARERAGRLVAELAELPHEARRNGFDLEYALEHYILGLPR</sequence>
<organism evidence="1 2">
    <name type="scientific">Candidatus Kaiserbacteria bacterium RIFCSPLOWO2_01_FULL_54_20</name>
    <dbReference type="NCBI Taxonomy" id="1798513"/>
    <lineage>
        <taxon>Bacteria</taxon>
        <taxon>Candidatus Kaiseribacteriota</taxon>
    </lineage>
</organism>
<evidence type="ECO:0000313" key="1">
    <source>
        <dbReference type="EMBL" id="OGG74138.1"/>
    </source>
</evidence>
<reference evidence="1 2" key="1">
    <citation type="journal article" date="2016" name="Nat. Commun.">
        <title>Thousands of microbial genomes shed light on interconnected biogeochemical processes in an aquifer system.</title>
        <authorList>
            <person name="Anantharaman K."/>
            <person name="Brown C.T."/>
            <person name="Hug L.A."/>
            <person name="Sharon I."/>
            <person name="Castelle C.J."/>
            <person name="Probst A.J."/>
            <person name="Thomas B.C."/>
            <person name="Singh A."/>
            <person name="Wilkins M.J."/>
            <person name="Karaoz U."/>
            <person name="Brodie E.L."/>
            <person name="Williams K.H."/>
            <person name="Hubbard S.S."/>
            <person name="Banfield J.F."/>
        </authorList>
    </citation>
    <scope>NUCLEOTIDE SEQUENCE [LARGE SCALE GENOMIC DNA]</scope>
</reference>
<accession>A0A1F6EKI4</accession>
<dbReference type="STRING" id="1798513.A3A40_03165"/>
<evidence type="ECO:0000313" key="2">
    <source>
        <dbReference type="Proteomes" id="UP000178427"/>
    </source>
</evidence>
<evidence type="ECO:0008006" key="3">
    <source>
        <dbReference type="Google" id="ProtNLM"/>
    </source>
</evidence>